<sequence>MYLLCFIFTLICTFLSTNSTLVNKNLTKQELEDLEMTAMEECRIKFNIDEKIIDDYFNESTTLPVTQDFKCMLTCQDERLGYVNNQVINWDLMRVAQNIYYQDYDNVEKYVEVVDNCEKNGITENEDTCDISFQITECFRKQYIEQGLEW</sequence>
<feature type="signal peptide" evidence="1">
    <location>
        <begin position="1"/>
        <end position="19"/>
    </location>
</feature>
<reference evidence="2" key="1">
    <citation type="submission" date="2016-03" db="EMBL/GenBank/DDBJ databases">
        <title>Under expression of chemosensory genes in domiciliary bugs of the Chagas disease vector Triatoma brasiliensis.</title>
        <authorList>
            <person name="Marchant A."/>
            <person name="Mougel F."/>
            <person name="Jacquin-Joly E."/>
            <person name="Costa J."/>
            <person name="Almeida C.E."/>
            <person name="Harry M."/>
        </authorList>
    </citation>
    <scope>NUCLEOTIDE SEQUENCE</scope>
    <source>
        <tissue evidence="2">Head antenna rostrum</tissue>
    </source>
</reference>
<dbReference type="InterPro" id="IPR036728">
    <property type="entry name" value="PBP_GOBP_sf"/>
</dbReference>
<proteinExistence type="evidence at transcript level"/>
<dbReference type="Gene3D" id="1.10.238.20">
    <property type="entry name" value="Pheromone/general odorant binding protein domain"/>
    <property type="match status" value="1"/>
</dbReference>
<evidence type="ECO:0000313" key="2">
    <source>
        <dbReference type="EMBL" id="SAJ59037.1"/>
    </source>
</evidence>
<keyword evidence="1" id="KW-0732">Signal</keyword>
<dbReference type="EMBL" id="LT555352">
    <property type="protein sequence ID" value="SAJ59037.1"/>
    <property type="molecule type" value="mRNA"/>
</dbReference>
<protein>
    <submittedName>
        <fullName evidence="2">Putative odorant-binding protein</fullName>
    </submittedName>
</protein>
<organism evidence="2">
    <name type="scientific">Triatoma brasiliensis</name>
    <name type="common">Blood-sucking bug</name>
    <dbReference type="NCBI Taxonomy" id="65344"/>
    <lineage>
        <taxon>Eukaryota</taxon>
        <taxon>Metazoa</taxon>
        <taxon>Ecdysozoa</taxon>
        <taxon>Arthropoda</taxon>
        <taxon>Hexapoda</taxon>
        <taxon>Insecta</taxon>
        <taxon>Pterygota</taxon>
        <taxon>Neoptera</taxon>
        <taxon>Paraneoptera</taxon>
        <taxon>Hemiptera</taxon>
        <taxon>Heteroptera</taxon>
        <taxon>Panheteroptera</taxon>
        <taxon>Cimicomorpha</taxon>
        <taxon>Reduviidae</taxon>
        <taxon>Triatominae</taxon>
        <taxon>Triatoma</taxon>
    </lineage>
</organism>
<dbReference type="CDD" id="cd23992">
    <property type="entry name" value="PBP_GOBP"/>
    <property type="match status" value="1"/>
</dbReference>
<name>A0A163GQY3_TRIBS</name>
<accession>A0A163GQY3</accession>
<dbReference type="SUPFAM" id="SSF47565">
    <property type="entry name" value="Insect pheromone/odorant-binding proteins"/>
    <property type="match status" value="1"/>
</dbReference>
<dbReference type="GO" id="GO:0005549">
    <property type="term" value="F:odorant binding"/>
    <property type="evidence" value="ECO:0007669"/>
    <property type="project" value="InterPro"/>
</dbReference>
<dbReference type="AlphaFoldDB" id="A0A163GQY3"/>
<feature type="chain" id="PRO_5007842955" evidence="1">
    <location>
        <begin position="20"/>
        <end position="150"/>
    </location>
</feature>
<gene>
    <name evidence="2" type="primary">TbraOBP22</name>
</gene>
<dbReference type="Pfam" id="PF01395">
    <property type="entry name" value="PBP_GOBP"/>
    <property type="match status" value="1"/>
</dbReference>
<evidence type="ECO:0000256" key="1">
    <source>
        <dbReference type="SAM" id="SignalP"/>
    </source>
</evidence>
<dbReference type="SMART" id="SM00708">
    <property type="entry name" value="PhBP"/>
    <property type="match status" value="1"/>
</dbReference>
<dbReference type="InterPro" id="IPR006170">
    <property type="entry name" value="PBP/GOBP"/>
</dbReference>